<keyword evidence="3" id="KW-1185">Reference proteome</keyword>
<feature type="transmembrane region" description="Helical" evidence="1">
    <location>
        <begin position="87"/>
        <end position="106"/>
    </location>
</feature>
<organism evidence="2 3">
    <name type="scientific">Aureicoccus marinus</name>
    <dbReference type="NCBI Taxonomy" id="754435"/>
    <lineage>
        <taxon>Bacteria</taxon>
        <taxon>Pseudomonadati</taxon>
        <taxon>Bacteroidota</taxon>
        <taxon>Flavobacteriia</taxon>
        <taxon>Flavobacteriales</taxon>
        <taxon>Flavobacteriaceae</taxon>
        <taxon>Aureicoccus</taxon>
    </lineage>
</organism>
<evidence type="ECO:0000313" key="2">
    <source>
        <dbReference type="EMBL" id="PQJ16110.1"/>
    </source>
</evidence>
<dbReference type="AlphaFoldDB" id="A0A2S7T854"/>
<dbReference type="EMBL" id="MQVX01000001">
    <property type="protein sequence ID" value="PQJ16110.1"/>
    <property type="molecule type" value="Genomic_DNA"/>
</dbReference>
<sequence length="109" mass="12394">MATRITKWQKATWSSVICLIVPVLFFGLWIQAFEAGKNQTERVAIFIDFFPAFLQSKSRIMLFSLGFSFLSVLLSVYGIWNSQKLGWLTNLLILTLATSLLALNIFTLL</sequence>
<comment type="caution">
    <text evidence="2">The sequence shown here is derived from an EMBL/GenBank/DDBJ whole genome shotgun (WGS) entry which is preliminary data.</text>
</comment>
<dbReference type="RefSeq" id="WP_105001779.1">
    <property type="nucleotide sequence ID" value="NZ_MQVX01000001.1"/>
</dbReference>
<protein>
    <submittedName>
        <fullName evidence="2">Uncharacterized protein</fullName>
    </submittedName>
</protein>
<gene>
    <name evidence="2" type="ORF">BST99_10580</name>
</gene>
<keyword evidence="1" id="KW-1133">Transmembrane helix</keyword>
<keyword evidence="1" id="KW-0812">Transmembrane</keyword>
<reference evidence="3" key="1">
    <citation type="submission" date="2016-11" db="EMBL/GenBank/DDBJ databases">
        <title>Trade-off between light-utilization and light-protection in marine flavobacteria.</title>
        <authorList>
            <person name="Kumagai Y."/>
            <person name="Yoshizawa S."/>
            <person name="Kogure K."/>
        </authorList>
    </citation>
    <scope>NUCLEOTIDE SEQUENCE [LARGE SCALE GENOMIC DNA]</scope>
    <source>
        <strain evidence="3">SG-18</strain>
    </source>
</reference>
<evidence type="ECO:0000313" key="3">
    <source>
        <dbReference type="Proteomes" id="UP000239366"/>
    </source>
</evidence>
<feature type="transmembrane region" description="Helical" evidence="1">
    <location>
        <begin position="60"/>
        <end position="80"/>
    </location>
</feature>
<evidence type="ECO:0000256" key="1">
    <source>
        <dbReference type="SAM" id="Phobius"/>
    </source>
</evidence>
<accession>A0A2S7T854</accession>
<keyword evidence="1" id="KW-0472">Membrane</keyword>
<feature type="transmembrane region" description="Helical" evidence="1">
    <location>
        <begin position="12"/>
        <end position="32"/>
    </location>
</feature>
<name>A0A2S7T854_9FLAO</name>
<proteinExistence type="predicted"/>
<dbReference type="Proteomes" id="UP000239366">
    <property type="component" value="Unassembled WGS sequence"/>
</dbReference>